<keyword evidence="2" id="KW-0812">Transmembrane</keyword>
<evidence type="ECO:0000313" key="3">
    <source>
        <dbReference type="EMBL" id="SBT58920.1"/>
    </source>
</evidence>
<dbReference type="EMBL" id="FLRE01002656">
    <property type="protein sequence ID" value="SBT58920.1"/>
    <property type="molecule type" value="Genomic_DNA"/>
</dbReference>
<dbReference type="InterPro" id="IPR008780">
    <property type="entry name" value="Plasmodium_Vir"/>
</dbReference>
<keyword evidence="2" id="KW-0472">Membrane</keyword>
<evidence type="ECO:0000313" key="4">
    <source>
        <dbReference type="Proteomes" id="UP000078550"/>
    </source>
</evidence>
<sequence length="633" mass="73130">MTGSTEDQLENFLKSLPSYESYKNFDEDVTGDTYKNECTDLKTTNDHAKNVCSKFIRNLESLSKLNTEDEKRNTAFYLTFWIYDKISKIFASSKKNHGIHFSDILRIGNKYYHRLTKNIFFHEYDPDFKEWEEMKYLYDYFLKNFESIHNCTNPPNSECNRYVNYVSYIKEIYEKHHKECCIYHMGCDGYFKCEKNYNPKYLLSKLKGTAFEFPDDPEKGSSHIIDKKEVEDDVLNTDDNANPQFFSCKEVKDEDGTPFLSCYIVRQPVKVPKKDIENTVTGQSGNSSFSAAASIKNIPNVECEELNVYGTTTVIKCKPKEKSQSLTEGIHVKVGEQEQASVGFDINDRRETSHENINTSLRWKIGEEALNCNDKNPGTIKYKLCEHIKYLISKGIIEKPPIKTVSKLDVIAHEPAEDSGEEYEEEYIEEEYIEEEHLEHVSNLEVSESAENGKSLRAEDSGKESDTTIYGISVTCSEKDTEICKNFKKAIASIKKREKSEPKVRVLKKRKKLTQETVTVSSTSETMESLLPNTVNDTSEPLEETPGILNNSIFRIILVAALIFGGIIVLFIYFKYTPLGSFIHKKIRRKKEFENDILGEQDQMVSLYDSEYLHENSHKKRIHLSYHHTGEDY</sequence>
<keyword evidence="2" id="KW-1133">Transmembrane helix</keyword>
<dbReference type="Pfam" id="PF05795">
    <property type="entry name" value="Plasmodium_Vir"/>
    <property type="match status" value="2"/>
</dbReference>
<dbReference type="Proteomes" id="UP000078550">
    <property type="component" value="Unassembled WGS sequence"/>
</dbReference>
<evidence type="ECO:0000256" key="1">
    <source>
        <dbReference type="SAM" id="MobiDB-lite"/>
    </source>
</evidence>
<feature type="region of interest" description="Disordered" evidence="1">
    <location>
        <begin position="443"/>
        <end position="462"/>
    </location>
</feature>
<protein>
    <submittedName>
        <fullName evidence="3">PIR Superfamily Protein</fullName>
    </submittedName>
</protein>
<accession>A0A1A9AQE8</accession>
<dbReference type="AlphaFoldDB" id="A0A1A9AQE8"/>
<proteinExistence type="predicted"/>
<reference evidence="4" key="1">
    <citation type="submission" date="2016-05" db="EMBL/GenBank/DDBJ databases">
        <authorList>
            <person name="Naeem Raeece"/>
        </authorList>
    </citation>
    <scope>NUCLEOTIDE SEQUENCE [LARGE SCALE GENOMIC DNA]</scope>
</reference>
<name>A0A1A9AQE8_PLAOA</name>
<organism evidence="3 4">
    <name type="scientific">Plasmodium ovale wallikeri</name>
    <dbReference type="NCBI Taxonomy" id="864142"/>
    <lineage>
        <taxon>Eukaryota</taxon>
        <taxon>Sar</taxon>
        <taxon>Alveolata</taxon>
        <taxon>Apicomplexa</taxon>
        <taxon>Aconoidasida</taxon>
        <taxon>Haemosporida</taxon>
        <taxon>Plasmodiidae</taxon>
        <taxon>Plasmodium</taxon>
        <taxon>Plasmodium (Plasmodium)</taxon>
    </lineage>
</organism>
<evidence type="ECO:0000256" key="2">
    <source>
        <dbReference type="SAM" id="Phobius"/>
    </source>
</evidence>
<feature type="transmembrane region" description="Helical" evidence="2">
    <location>
        <begin position="553"/>
        <end position="576"/>
    </location>
</feature>
<gene>
    <name evidence="3" type="ORF">POVWA2_089270</name>
</gene>